<gene>
    <name evidence="2" type="ORF">GQ61_09035</name>
</gene>
<dbReference type="Proteomes" id="UP000237351">
    <property type="component" value="Chromosome"/>
</dbReference>
<dbReference type="InterPro" id="IPR014914">
    <property type="entry name" value="RES_dom"/>
</dbReference>
<dbReference type="SMART" id="SM00953">
    <property type="entry name" value="RES"/>
    <property type="match status" value="1"/>
</dbReference>
<organism evidence="2 3">
    <name type="scientific">Candidatus Nucleicultrix amoebiphila FS5</name>
    <dbReference type="NCBI Taxonomy" id="1414854"/>
    <lineage>
        <taxon>Bacteria</taxon>
        <taxon>Pseudomonadati</taxon>
        <taxon>Pseudomonadota</taxon>
        <taxon>Alphaproteobacteria</taxon>
        <taxon>Holosporales</taxon>
        <taxon>Candidatus Nucleicultricaceae</taxon>
        <taxon>Candidatus Nucleicultrix</taxon>
    </lineage>
</organism>
<protein>
    <recommendedName>
        <fullName evidence="1">RES domain-containing protein</fullName>
    </recommendedName>
</protein>
<dbReference type="EMBL" id="CP008743">
    <property type="protein sequence ID" value="ARN85404.1"/>
    <property type="molecule type" value="Genomic_DNA"/>
</dbReference>
<evidence type="ECO:0000313" key="2">
    <source>
        <dbReference type="EMBL" id="ARN85404.1"/>
    </source>
</evidence>
<dbReference type="KEGG" id="naf:GQ61_09035"/>
<dbReference type="Pfam" id="PF08808">
    <property type="entry name" value="RES"/>
    <property type="match status" value="1"/>
</dbReference>
<proteinExistence type="predicted"/>
<accession>A0A1W6N6C5</accession>
<dbReference type="AlphaFoldDB" id="A0A1W6N6C5"/>
<keyword evidence="3" id="KW-1185">Reference proteome</keyword>
<evidence type="ECO:0000313" key="3">
    <source>
        <dbReference type="Proteomes" id="UP000237351"/>
    </source>
</evidence>
<name>A0A1W6N6C5_9PROT</name>
<reference evidence="2 3" key="1">
    <citation type="submission" date="2014-06" db="EMBL/GenBank/DDBJ databases">
        <title>The genome of the endonuclear symbiont Nucleicultrix amoebiphila.</title>
        <authorList>
            <person name="Schulz F."/>
            <person name="Horn M."/>
        </authorList>
    </citation>
    <scope>NUCLEOTIDE SEQUENCE [LARGE SCALE GENOMIC DNA]</scope>
    <source>
        <strain evidence="2 3">FS5</strain>
    </source>
</reference>
<feature type="domain" description="RES" evidence="1">
    <location>
        <begin position="12"/>
        <end position="136"/>
    </location>
</feature>
<dbReference type="STRING" id="1414854.GQ61_09035"/>
<evidence type="ECO:0000259" key="1">
    <source>
        <dbReference type="SMART" id="SM00953"/>
    </source>
</evidence>
<sequence>MAYRIADARHALMDGYGALMFGGRWNSPGFEVIYASLSYSCAMLEVLAHIGRQGIIPKNHRYIKISIPQSLKIESFAKQNKHWNSPDTIASRAYGDKWIKEERTVALIVPSVVATEDKDIVINPKHPDYRKIKASPPQDIIWNERLFT</sequence>